<organism evidence="7 8">
    <name type="scientific">Geotrichum candidum</name>
    <name type="common">Oospora lactis</name>
    <name type="synonym">Dipodascus geotrichum</name>
    <dbReference type="NCBI Taxonomy" id="1173061"/>
    <lineage>
        <taxon>Eukaryota</taxon>
        <taxon>Fungi</taxon>
        <taxon>Dikarya</taxon>
        <taxon>Ascomycota</taxon>
        <taxon>Saccharomycotina</taxon>
        <taxon>Dipodascomycetes</taxon>
        <taxon>Dipodascales</taxon>
        <taxon>Dipodascaceae</taxon>
        <taxon>Geotrichum</taxon>
    </lineage>
</organism>
<evidence type="ECO:0000313" key="8">
    <source>
        <dbReference type="Proteomes" id="UP000242525"/>
    </source>
</evidence>
<evidence type="ECO:0000256" key="5">
    <source>
        <dbReference type="SAM" id="MobiDB-lite"/>
    </source>
</evidence>
<accession>A0A0J9X2K2</accession>
<keyword evidence="4" id="KW-0560">Oxidoreductase</keyword>
<evidence type="ECO:0000256" key="1">
    <source>
        <dbReference type="ARBA" id="ARBA00006442"/>
    </source>
</evidence>
<keyword evidence="3" id="KW-0274">FAD</keyword>
<dbReference type="Pfam" id="PF07992">
    <property type="entry name" value="Pyr_redox_2"/>
    <property type="match status" value="1"/>
</dbReference>
<evidence type="ECO:0000256" key="2">
    <source>
        <dbReference type="ARBA" id="ARBA00022630"/>
    </source>
</evidence>
<dbReference type="Proteomes" id="UP000242525">
    <property type="component" value="Unassembled WGS sequence"/>
</dbReference>
<feature type="compositionally biased region" description="Low complexity" evidence="5">
    <location>
        <begin position="1"/>
        <end position="22"/>
    </location>
</feature>
<dbReference type="SUPFAM" id="SSF51905">
    <property type="entry name" value="FAD/NAD(P)-binding domain"/>
    <property type="match status" value="2"/>
</dbReference>
<evidence type="ECO:0000313" key="7">
    <source>
        <dbReference type="EMBL" id="CDO51236.1"/>
    </source>
</evidence>
<evidence type="ECO:0000256" key="4">
    <source>
        <dbReference type="ARBA" id="ARBA00023002"/>
    </source>
</evidence>
<dbReference type="GO" id="GO:0005737">
    <property type="term" value="C:cytoplasm"/>
    <property type="evidence" value="ECO:0007669"/>
    <property type="project" value="TreeGrafter"/>
</dbReference>
<dbReference type="OrthoDB" id="202203at2759"/>
<reference evidence="7" key="1">
    <citation type="submission" date="2014-03" db="EMBL/GenBank/DDBJ databases">
        <authorList>
            <person name="Casaregola S."/>
        </authorList>
    </citation>
    <scope>NUCLEOTIDE SEQUENCE [LARGE SCALE GENOMIC DNA]</scope>
    <source>
        <strain evidence="7">CLIB 918</strain>
    </source>
</reference>
<dbReference type="AlphaFoldDB" id="A0A0J9X2K2"/>
<comment type="similarity">
    <text evidence="1">Belongs to the FAD-dependent oxidoreductase family.</text>
</comment>
<comment type="caution">
    <text evidence="7">The sequence shown here is derived from an EMBL/GenBank/DDBJ whole genome shotgun (WGS) entry which is preliminary data.</text>
</comment>
<dbReference type="GO" id="GO:0050660">
    <property type="term" value="F:flavin adenine dinucleotide binding"/>
    <property type="evidence" value="ECO:0007669"/>
    <property type="project" value="TreeGrafter"/>
</dbReference>
<gene>
    <name evidence="7" type="ORF">BN980_GECA01s02958g</name>
</gene>
<dbReference type="Gene3D" id="3.50.50.100">
    <property type="match status" value="2"/>
</dbReference>
<feature type="region of interest" description="Disordered" evidence="5">
    <location>
        <begin position="311"/>
        <end position="333"/>
    </location>
</feature>
<feature type="region of interest" description="Disordered" evidence="5">
    <location>
        <begin position="1"/>
        <end position="46"/>
    </location>
</feature>
<dbReference type="PANTHER" id="PTHR43735">
    <property type="entry name" value="APOPTOSIS-INDUCING FACTOR 1"/>
    <property type="match status" value="1"/>
</dbReference>
<keyword evidence="8" id="KW-1185">Reference proteome</keyword>
<evidence type="ECO:0000259" key="6">
    <source>
        <dbReference type="Pfam" id="PF07992"/>
    </source>
</evidence>
<dbReference type="STRING" id="1173061.A0A0J9X2K2"/>
<dbReference type="InterPro" id="IPR036188">
    <property type="entry name" value="FAD/NAD-bd_sf"/>
</dbReference>
<proteinExistence type="inferred from homology"/>
<dbReference type="GO" id="GO:0004174">
    <property type="term" value="F:electron-transferring-flavoprotein dehydrogenase activity"/>
    <property type="evidence" value="ECO:0007669"/>
    <property type="project" value="TreeGrafter"/>
</dbReference>
<name>A0A0J9X2K2_GEOCN</name>
<feature type="region of interest" description="Disordered" evidence="5">
    <location>
        <begin position="361"/>
        <end position="398"/>
    </location>
</feature>
<protein>
    <recommendedName>
        <fullName evidence="6">FAD/NAD(P)-binding domain-containing protein</fullName>
    </recommendedName>
</protein>
<feature type="domain" description="FAD/NAD(P)-binding" evidence="6">
    <location>
        <begin position="151"/>
        <end position="299"/>
    </location>
</feature>
<sequence>MSSFVSSISSTCSTKSNSSHTSIDSHRTTPTPPPSSDEQKEAHHGQRPKTYFHFVVAGGSYAAINTVKMICKNIIPQGIVKNPGFRVKITVIAPNKEAYWNVAAVRLIAEPELLKTHAEHIFFPLEKSMRQHLPSTPPNTPDHILEFIQAKVMSVDSHANVLTYLKLNDSGTSNNGNDFFCHTVSYDKLILATGASSSSPAFKLNGSSELTKAALRELQQSTKNASSICIVGAGGVGVELAGELGYKYGFQKKILLYSAFDGTLERLKHRIADEAIHKLKNLGVETVTNARAISAYKEKKPIVGTRINTTSLASQPESDEALQPPLSPTFGEDLESRHTRFSLPAPKKPFLRSKFSHDNLSLRTMSTNTTTPSSPLRNNSASSGRSVTSDSSSVISASSNPRTVVAFENGYKESFDCYIPTTGNIPNSSYLPHSCLDNNGYVITDPYLRMAHNNPHRNIYVYGDLVSGGSQTIADLSDNQKQTFRATLLHDVLGPADDSESREYPLRRYKPSSITYYIPISRKGGVGQTIHGFQIPGFVVSLVKGKHFRLNESKNFLLK</sequence>
<dbReference type="InterPro" id="IPR023753">
    <property type="entry name" value="FAD/NAD-binding_dom"/>
</dbReference>
<dbReference type="EMBL" id="CCBN010000001">
    <property type="protein sequence ID" value="CDO51236.1"/>
    <property type="molecule type" value="Genomic_DNA"/>
</dbReference>
<dbReference type="PANTHER" id="PTHR43735:SF3">
    <property type="entry name" value="FERROPTOSIS SUPPRESSOR PROTEIN 1"/>
    <property type="match status" value="1"/>
</dbReference>
<evidence type="ECO:0000256" key="3">
    <source>
        <dbReference type="ARBA" id="ARBA00022827"/>
    </source>
</evidence>
<keyword evidence="2" id="KW-0285">Flavoprotein</keyword>